<evidence type="ECO:0000256" key="5">
    <source>
        <dbReference type="SAM" id="MobiDB-lite"/>
    </source>
</evidence>
<keyword evidence="3 6" id="KW-1133">Transmembrane helix</keyword>
<feature type="transmembrane region" description="Helical" evidence="6">
    <location>
        <begin position="544"/>
        <end position="567"/>
    </location>
</feature>
<evidence type="ECO:0000256" key="4">
    <source>
        <dbReference type="ARBA" id="ARBA00023136"/>
    </source>
</evidence>
<feature type="transmembrane region" description="Helical" evidence="6">
    <location>
        <begin position="219"/>
        <end position="242"/>
    </location>
</feature>
<comment type="caution">
    <text evidence="8">The sequence shown here is derived from an EMBL/GenBank/DDBJ whole genome shotgun (WGS) entry which is preliminary data.</text>
</comment>
<gene>
    <name evidence="8" type="ORF">FRUB_08795</name>
</gene>
<evidence type="ECO:0000256" key="3">
    <source>
        <dbReference type="ARBA" id="ARBA00022989"/>
    </source>
</evidence>
<keyword evidence="9" id="KW-1185">Reference proteome</keyword>
<evidence type="ECO:0000259" key="7">
    <source>
        <dbReference type="Pfam" id="PF12698"/>
    </source>
</evidence>
<feature type="transmembrane region" description="Helical" evidence="6">
    <location>
        <begin position="295"/>
        <end position="315"/>
    </location>
</feature>
<evidence type="ECO:0000256" key="6">
    <source>
        <dbReference type="SAM" id="Phobius"/>
    </source>
</evidence>
<dbReference type="Pfam" id="PF12698">
    <property type="entry name" value="ABC2_membrane_3"/>
    <property type="match status" value="1"/>
</dbReference>
<proteinExistence type="predicted"/>
<feature type="transmembrane region" description="Helical" evidence="6">
    <location>
        <begin position="579"/>
        <end position="603"/>
    </location>
</feature>
<comment type="subcellular location">
    <subcellularLocation>
        <location evidence="1">Membrane</location>
        <topology evidence="1">Multi-pass membrane protein</topology>
    </subcellularLocation>
</comment>
<feature type="transmembrane region" description="Helical" evidence="6">
    <location>
        <begin position="186"/>
        <end position="207"/>
    </location>
</feature>
<dbReference type="Pfam" id="PF12679">
    <property type="entry name" value="ABC2_membrane_2"/>
    <property type="match status" value="1"/>
</dbReference>
<feature type="domain" description="ABC-2 type transporter transmembrane" evidence="7">
    <location>
        <begin position="130"/>
        <end position="267"/>
    </location>
</feature>
<dbReference type="EMBL" id="NIDE01000017">
    <property type="protein sequence ID" value="OWK36232.1"/>
    <property type="molecule type" value="Genomic_DNA"/>
</dbReference>
<name>A0A225D404_9BACT</name>
<evidence type="ECO:0000313" key="9">
    <source>
        <dbReference type="Proteomes" id="UP000214646"/>
    </source>
</evidence>
<dbReference type="PANTHER" id="PTHR43471">
    <property type="entry name" value="ABC TRANSPORTER PERMEASE"/>
    <property type="match status" value="1"/>
</dbReference>
<feature type="transmembrane region" description="Helical" evidence="6">
    <location>
        <begin position="135"/>
        <end position="156"/>
    </location>
</feature>
<keyword evidence="2 6" id="KW-0812">Transmembrane</keyword>
<organism evidence="8 9">
    <name type="scientific">Fimbriiglobus ruber</name>
    <dbReference type="NCBI Taxonomy" id="1908690"/>
    <lineage>
        <taxon>Bacteria</taxon>
        <taxon>Pseudomonadati</taxon>
        <taxon>Planctomycetota</taxon>
        <taxon>Planctomycetia</taxon>
        <taxon>Gemmatales</taxon>
        <taxon>Gemmataceae</taxon>
        <taxon>Fimbriiglobus</taxon>
    </lineage>
</organism>
<feature type="transmembrane region" description="Helical" evidence="6">
    <location>
        <begin position="458"/>
        <end position="477"/>
    </location>
</feature>
<dbReference type="GO" id="GO:0140359">
    <property type="term" value="F:ABC-type transporter activity"/>
    <property type="evidence" value="ECO:0007669"/>
    <property type="project" value="InterPro"/>
</dbReference>
<feature type="transmembrane region" description="Helical" evidence="6">
    <location>
        <begin position="615"/>
        <end position="635"/>
    </location>
</feature>
<dbReference type="RefSeq" id="WP_088259273.1">
    <property type="nucleotide sequence ID" value="NZ_NIDE01000017.1"/>
</dbReference>
<feature type="transmembrane region" description="Helical" evidence="6">
    <location>
        <begin position="404"/>
        <end position="423"/>
    </location>
</feature>
<keyword evidence="4 6" id="KW-0472">Membrane</keyword>
<dbReference type="GO" id="GO:0005886">
    <property type="term" value="C:plasma membrane"/>
    <property type="evidence" value="ECO:0007669"/>
    <property type="project" value="UniProtKB-SubCell"/>
</dbReference>
<feature type="transmembrane region" description="Helical" evidence="6">
    <location>
        <begin position="327"/>
        <end position="347"/>
    </location>
</feature>
<accession>A0A225D404</accession>
<feature type="transmembrane region" description="Helical" evidence="6">
    <location>
        <begin position="85"/>
        <end position="109"/>
    </location>
</feature>
<feature type="transmembrane region" description="Helical" evidence="6">
    <location>
        <begin position="254"/>
        <end position="275"/>
    </location>
</feature>
<protein>
    <recommendedName>
        <fullName evidence="7">ABC-2 type transporter transmembrane domain-containing protein</fullName>
    </recommendedName>
</protein>
<evidence type="ECO:0000313" key="8">
    <source>
        <dbReference type="EMBL" id="OWK36232.1"/>
    </source>
</evidence>
<evidence type="ECO:0000256" key="1">
    <source>
        <dbReference type="ARBA" id="ARBA00004141"/>
    </source>
</evidence>
<dbReference type="AlphaFoldDB" id="A0A225D404"/>
<feature type="transmembrane region" description="Helical" evidence="6">
    <location>
        <begin position="520"/>
        <end position="537"/>
    </location>
</feature>
<sequence length="711" mass="77394">MANGTKRDESRPDRAWLPWTGFGLWVVGAVGLGYLGRYYDRSPGELVLAGTAWVGVLGLAARESVRYMFGPVFTYEIVRLGRRWFTFAIRLFYVLCVMALLGMMFFGWLKDIGYFDGRSVVRVPPGRLSSFATNFFYTFIVVQFCVVVFLTPAYVAGTVADEKERKTLEFLLATDLRNREIIFGKLAARVTVLLMFVLAGLPVIAFLQLFGGIDPDQVLAATAATILTILGLSALGLAFSTALRRPRDAITMTYLAAALFAIISFALPAIARAYLSRSGYPTFSVLGYELNYVDVTDWFGAGNIFYVVVSILELSGGMSPAAIGAALLRYGIFWGLATALLLGYSVWRLRTVALHQSYGAPRGVSGWRARRRAARVRPAVGSDPIFWKEVHAESGGCGGLAGRVMVIFIICLVFIFPIVGFFAKFGDLFGIYRAIFNVPLSSESLQERWRDFAQVVSVWVRMATGGLGFLAMLGAAIRGAGVVSGERDKDTWVSLISTPLTAWEILRGKWLGCLLGLRPLYYALLLTWLLALAVGAVKLPMLVLTAVATAVYVSGFAWVGIFCSVAARNTLIATVRALIASIFLAGGFWVFCGLCCAAPIGLLSRSQNPDFLPGAAQFLLGCTPPFVAGWLPLNGYQDRDLVPFPWDARHGMGPLAPLFGVLLWVGFNFGLCTAALRAFESATNRTRNDPADSTDRAGAKAADIQRTREGG</sequence>
<dbReference type="Proteomes" id="UP000214646">
    <property type="component" value="Unassembled WGS sequence"/>
</dbReference>
<dbReference type="OrthoDB" id="256443at2"/>
<feature type="transmembrane region" description="Helical" evidence="6">
    <location>
        <begin position="16"/>
        <end position="35"/>
    </location>
</feature>
<feature type="transmembrane region" description="Helical" evidence="6">
    <location>
        <begin position="655"/>
        <end position="679"/>
    </location>
</feature>
<reference evidence="9" key="1">
    <citation type="submission" date="2017-06" db="EMBL/GenBank/DDBJ databases">
        <title>Genome analysis of Fimbriiglobus ruber SP5, the first member of the order Planctomycetales with confirmed chitinolytic capability.</title>
        <authorList>
            <person name="Ravin N.V."/>
            <person name="Rakitin A.L."/>
            <person name="Ivanova A.A."/>
            <person name="Beletsky A.V."/>
            <person name="Kulichevskaya I.S."/>
            <person name="Mardanov A.V."/>
            <person name="Dedysh S.N."/>
        </authorList>
    </citation>
    <scope>NUCLEOTIDE SEQUENCE [LARGE SCALE GENOMIC DNA]</scope>
    <source>
        <strain evidence="9">SP5</strain>
    </source>
</reference>
<feature type="compositionally biased region" description="Basic and acidic residues" evidence="5">
    <location>
        <begin position="686"/>
        <end position="711"/>
    </location>
</feature>
<dbReference type="InterPro" id="IPR013525">
    <property type="entry name" value="ABC2_TM"/>
</dbReference>
<feature type="region of interest" description="Disordered" evidence="5">
    <location>
        <begin position="685"/>
        <end position="711"/>
    </location>
</feature>
<evidence type="ECO:0000256" key="2">
    <source>
        <dbReference type="ARBA" id="ARBA00022692"/>
    </source>
</evidence>